<name>E0NJ41_9FIRM</name>
<dbReference type="Gene3D" id="3.40.50.2300">
    <property type="match status" value="1"/>
</dbReference>
<evidence type="ECO:0000259" key="1">
    <source>
        <dbReference type="Pfam" id="PF02954"/>
    </source>
</evidence>
<dbReference type="Proteomes" id="UP000003280">
    <property type="component" value="Unassembled WGS sequence"/>
</dbReference>
<feature type="domain" description="DNA binding HTH" evidence="1">
    <location>
        <begin position="511"/>
        <end position="551"/>
    </location>
</feature>
<reference evidence="3 4" key="1">
    <citation type="submission" date="2010-07" db="EMBL/GenBank/DDBJ databases">
        <authorList>
            <person name="Muzny D."/>
            <person name="Qin X."/>
            <person name="Deng J."/>
            <person name="Jiang H."/>
            <person name="Liu Y."/>
            <person name="Qu J."/>
            <person name="Song X.-Z."/>
            <person name="Zhang L."/>
            <person name="Thornton R."/>
            <person name="Coyle M."/>
            <person name="Francisco L."/>
            <person name="Jackson L."/>
            <person name="Javaid M."/>
            <person name="Korchina V."/>
            <person name="Kovar C."/>
            <person name="Mata R."/>
            <person name="Mathew T."/>
            <person name="Ngo R."/>
            <person name="Nguyen L."/>
            <person name="Nguyen N."/>
            <person name="Okwuonu G."/>
            <person name="Ongeri F."/>
            <person name="Pham C."/>
            <person name="Simmons D."/>
            <person name="Wilczek-Boney K."/>
            <person name="Hale W."/>
            <person name="Jakkamsetti A."/>
            <person name="Pham P."/>
            <person name="Ruth R."/>
            <person name="San Lucas F."/>
            <person name="Warren J."/>
            <person name="Zhang J."/>
            <person name="Zhao Z."/>
            <person name="Zhou C."/>
            <person name="Zhu D."/>
            <person name="Lee S."/>
            <person name="Bess C."/>
            <person name="Blankenburg K."/>
            <person name="Forbes L."/>
            <person name="Fu Q."/>
            <person name="Gubbala S."/>
            <person name="Hirani K."/>
            <person name="Jayaseelan J.C."/>
            <person name="Lara F."/>
            <person name="Munidasa M."/>
            <person name="Palculict T."/>
            <person name="Patil S."/>
            <person name="Pu L.-L."/>
            <person name="Saada N."/>
            <person name="Tang L."/>
            <person name="Weissenberger G."/>
            <person name="Zhu Y."/>
            <person name="Hemphill L."/>
            <person name="Shang Y."/>
            <person name="Youmans B."/>
            <person name="Ayvaz T."/>
            <person name="Ross M."/>
            <person name="Santibanez J."/>
            <person name="Aqrawi P."/>
            <person name="Gross S."/>
            <person name="Joshi V."/>
            <person name="Fowler G."/>
            <person name="Nazareth L."/>
            <person name="Reid J."/>
            <person name="Worley K."/>
            <person name="Petrosino J."/>
            <person name="Highlander S."/>
            <person name="Gibbs R."/>
        </authorList>
    </citation>
    <scope>NUCLEOTIDE SEQUENCE [LARGE SCALE GENOMIC DNA]</scope>
    <source>
        <strain evidence="3 4">ATCC BAA-1640</strain>
    </source>
</reference>
<dbReference type="EMBL" id="AEEH01000014">
    <property type="protein sequence ID" value="EFM26160.1"/>
    <property type="molecule type" value="Genomic_DNA"/>
</dbReference>
<protein>
    <submittedName>
        <fullName evidence="3">Putative phage head-tail adaptor</fullName>
    </submittedName>
</protein>
<sequence>MRIYIVATYEAMVNPIKKLMKKYGNIDIDYGVGMLDDGLKLATEAKKRGYEAIISRGGTARLIRKHLDIPIIDAKPSGNDLLKSILIAKNNDLKTSVIAYSNITDGALEIIELLNLNFKVHYINDKVGLSSLLIDLKNEGYQQILGDSLAIKLAKDLNFNTVLFQTSYETLENFLGYAIMILKQTKKINEMDVIRSRFLTNTISNYCVILNNKIFFSKLENFEKIPVSYEKCINLIYEYEEIRNHKSEIKTKIDDINIRVTSINISNDKYYLFEFKKIEEEDNLPIGVYEFEIGNNFIPVEKSKAMKNLYLKLQKLVEKNEAIFIEKDNEYTLNEVLNYILSLNKSETILIDGDKIEIENYFESIKNDTKNIILKNIKSYEVIEGISNKNKNYDGILIIVLDKNSNLLESVDPSKTIMIPRTIKRKDDLINIFNNYITGYREKYGTAALKIQDDMFENDESLLEEDLDDLLMVLRRCILEEDELLITKEIYLEHLYKIKNEDTKPCRDVSLDQMEKEAILYQLQKENYNQSRVSEILGISRSTLWRKMKKYNI</sequence>
<dbReference type="Gene3D" id="3.40.50.10660">
    <property type="entry name" value="PrpR receptor domain-like"/>
    <property type="match status" value="1"/>
</dbReference>
<dbReference type="AlphaFoldDB" id="E0NJ41"/>
<dbReference type="STRING" id="862517.HMPREF9225_0180"/>
<comment type="caution">
    <text evidence="3">The sequence shown here is derived from an EMBL/GenBank/DDBJ whole genome shotgun (WGS) entry which is preliminary data.</text>
</comment>
<dbReference type="InterPro" id="IPR002197">
    <property type="entry name" value="HTH_Fis"/>
</dbReference>
<keyword evidence="4" id="KW-1185">Reference proteome</keyword>
<dbReference type="InterPro" id="IPR010524">
    <property type="entry name" value="Sig_transdc_resp-reg_PrpR_N"/>
</dbReference>
<dbReference type="PRINTS" id="PR01590">
    <property type="entry name" value="HTHFIS"/>
</dbReference>
<dbReference type="SUPFAM" id="SSF46689">
    <property type="entry name" value="Homeodomain-like"/>
    <property type="match status" value="1"/>
</dbReference>
<organism evidence="3 4">
    <name type="scientific">Peptoniphilus duerdenii ATCC BAA-1640</name>
    <dbReference type="NCBI Taxonomy" id="862517"/>
    <lineage>
        <taxon>Bacteria</taxon>
        <taxon>Bacillati</taxon>
        <taxon>Bacillota</taxon>
        <taxon>Tissierellia</taxon>
        <taxon>Tissierellales</taxon>
        <taxon>Peptoniphilaceae</taxon>
        <taxon>Peptoniphilus</taxon>
    </lineage>
</organism>
<accession>E0NJ41</accession>
<dbReference type="OrthoDB" id="9771372at2"/>
<dbReference type="Gene3D" id="1.10.10.60">
    <property type="entry name" value="Homeodomain-like"/>
    <property type="match status" value="1"/>
</dbReference>
<dbReference type="RefSeq" id="WP_008901016.1">
    <property type="nucleotide sequence ID" value="NZ_GL397071.1"/>
</dbReference>
<dbReference type="GO" id="GO:0005524">
    <property type="term" value="F:ATP binding"/>
    <property type="evidence" value="ECO:0007669"/>
    <property type="project" value="InterPro"/>
</dbReference>
<evidence type="ECO:0000259" key="2">
    <source>
        <dbReference type="Pfam" id="PF06506"/>
    </source>
</evidence>
<dbReference type="Pfam" id="PF02954">
    <property type="entry name" value="HTH_8"/>
    <property type="match status" value="1"/>
</dbReference>
<dbReference type="InterPro" id="IPR009057">
    <property type="entry name" value="Homeodomain-like_sf"/>
</dbReference>
<dbReference type="SUPFAM" id="SSF159800">
    <property type="entry name" value="PrpR receptor domain-like"/>
    <property type="match status" value="1"/>
</dbReference>
<feature type="domain" description="Signal transduction response regulator propionate catabolism activator N-terminal" evidence="2">
    <location>
        <begin position="25"/>
        <end position="186"/>
    </location>
</feature>
<evidence type="ECO:0000313" key="4">
    <source>
        <dbReference type="Proteomes" id="UP000003280"/>
    </source>
</evidence>
<dbReference type="eggNOG" id="COG3829">
    <property type="taxonomic scope" value="Bacteria"/>
</dbReference>
<gene>
    <name evidence="3" type="ORF">HMPREF9225_0180</name>
</gene>
<dbReference type="Pfam" id="PF06506">
    <property type="entry name" value="PrpR_N"/>
    <property type="match status" value="1"/>
</dbReference>
<proteinExistence type="predicted"/>
<evidence type="ECO:0000313" key="3">
    <source>
        <dbReference type="EMBL" id="EFM26160.1"/>
    </source>
</evidence>
<dbReference type="HOGENOM" id="CLU_000445_8_5_9"/>
<dbReference type="GO" id="GO:0000156">
    <property type="term" value="F:phosphorelay response regulator activity"/>
    <property type="evidence" value="ECO:0007669"/>
    <property type="project" value="InterPro"/>
</dbReference>
<dbReference type="GO" id="GO:0043565">
    <property type="term" value="F:sequence-specific DNA binding"/>
    <property type="evidence" value="ECO:0007669"/>
    <property type="project" value="InterPro"/>
</dbReference>